<dbReference type="Proteomes" id="UP001596528">
    <property type="component" value="Unassembled WGS sequence"/>
</dbReference>
<evidence type="ECO:0000313" key="2">
    <source>
        <dbReference type="Proteomes" id="UP001596528"/>
    </source>
</evidence>
<name>A0ABW2V668_9BACL</name>
<reference evidence="2" key="1">
    <citation type="journal article" date="2019" name="Int. J. Syst. Evol. Microbiol.">
        <title>The Global Catalogue of Microorganisms (GCM) 10K type strain sequencing project: providing services to taxonomists for standard genome sequencing and annotation.</title>
        <authorList>
            <consortium name="The Broad Institute Genomics Platform"/>
            <consortium name="The Broad Institute Genome Sequencing Center for Infectious Disease"/>
            <person name="Wu L."/>
            <person name="Ma J."/>
        </authorList>
    </citation>
    <scope>NUCLEOTIDE SEQUENCE [LARGE SCALE GENOMIC DNA]</scope>
    <source>
        <strain evidence="2">JCM 18657</strain>
    </source>
</reference>
<comment type="caution">
    <text evidence="1">The sequence shown here is derived from an EMBL/GenBank/DDBJ whole genome shotgun (WGS) entry which is preliminary data.</text>
</comment>
<dbReference type="RefSeq" id="WP_138789816.1">
    <property type="nucleotide sequence ID" value="NZ_JBHTGQ010000017.1"/>
</dbReference>
<proteinExistence type="predicted"/>
<sequence length="80" mass="8767">MIYSIVPDEVIYGGTSGGHGEERLTRTVEMDLEGIRMEVELLDASQARIVRLLSPDPYVYLNPSLAPGTIIPLTPQWPAG</sequence>
<keyword evidence="2" id="KW-1185">Reference proteome</keyword>
<protein>
    <submittedName>
        <fullName evidence="1">YlzJ-like family protein</fullName>
    </submittedName>
</protein>
<dbReference type="EMBL" id="JBHTGQ010000017">
    <property type="protein sequence ID" value="MFC7749803.1"/>
    <property type="molecule type" value="Genomic_DNA"/>
</dbReference>
<dbReference type="Pfam" id="PF14035">
    <property type="entry name" value="YlzJ"/>
    <property type="match status" value="1"/>
</dbReference>
<organism evidence="1 2">
    <name type="scientific">Paenibacillus thermoaerophilus</name>
    <dbReference type="NCBI Taxonomy" id="1215385"/>
    <lineage>
        <taxon>Bacteria</taxon>
        <taxon>Bacillati</taxon>
        <taxon>Bacillota</taxon>
        <taxon>Bacilli</taxon>
        <taxon>Bacillales</taxon>
        <taxon>Paenibacillaceae</taxon>
        <taxon>Paenibacillus</taxon>
    </lineage>
</organism>
<gene>
    <name evidence="1" type="ORF">ACFQWB_07610</name>
</gene>
<evidence type="ECO:0000313" key="1">
    <source>
        <dbReference type="EMBL" id="MFC7749803.1"/>
    </source>
</evidence>
<accession>A0ABW2V668</accession>
<dbReference type="InterPro" id="IPR025619">
    <property type="entry name" value="YlzJ"/>
</dbReference>